<reference evidence="1 2" key="1">
    <citation type="journal article" date="2013" name="PLoS Genet.">
        <title>Comparative genome structure, secondary metabolite, and effector coding capacity across Cochliobolus pathogens.</title>
        <authorList>
            <person name="Condon B.J."/>
            <person name="Leng Y."/>
            <person name="Wu D."/>
            <person name="Bushley K.E."/>
            <person name="Ohm R.A."/>
            <person name="Otillar R."/>
            <person name="Martin J."/>
            <person name="Schackwitz W."/>
            <person name="Grimwood J."/>
            <person name="MohdZainudin N."/>
            <person name="Xue C."/>
            <person name="Wang R."/>
            <person name="Manning V.A."/>
            <person name="Dhillon B."/>
            <person name="Tu Z.J."/>
            <person name="Steffenson B.J."/>
            <person name="Salamov A."/>
            <person name="Sun H."/>
            <person name="Lowry S."/>
            <person name="LaButti K."/>
            <person name="Han J."/>
            <person name="Copeland A."/>
            <person name="Lindquist E."/>
            <person name="Barry K."/>
            <person name="Schmutz J."/>
            <person name="Baker S.E."/>
            <person name="Ciuffetti L.M."/>
            <person name="Grigoriev I.V."/>
            <person name="Zhong S."/>
            <person name="Turgeon B.G."/>
        </authorList>
    </citation>
    <scope>NUCLEOTIDE SEQUENCE [LARGE SCALE GENOMIC DNA]</scope>
    <source>
        <strain evidence="1 2">26-R-13</strain>
    </source>
</reference>
<dbReference type="HOGENOM" id="CLU_2661139_0_0_1"/>
<protein>
    <submittedName>
        <fullName evidence="1">Uncharacterized protein</fullName>
    </submittedName>
</protein>
<evidence type="ECO:0000313" key="1">
    <source>
        <dbReference type="EMBL" id="EUC30309.1"/>
    </source>
</evidence>
<organism evidence="1 2">
    <name type="scientific">Cochliobolus carbonum (strain 26-R-13)</name>
    <name type="common">Maize leaf spot fungus</name>
    <name type="synonym">Bipolaris zeicola</name>
    <dbReference type="NCBI Taxonomy" id="930089"/>
    <lineage>
        <taxon>Eukaryota</taxon>
        <taxon>Fungi</taxon>
        <taxon>Dikarya</taxon>
        <taxon>Ascomycota</taxon>
        <taxon>Pezizomycotina</taxon>
        <taxon>Dothideomycetes</taxon>
        <taxon>Pleosporomycetidae</taxon>
        <taxon>Pleosporales</taxon>
        <taxon>Pleosporineae</taxon>
        <taxon>Pleosporaceae</taxon>
        <taxon>Bipolaris</taxon>
    </lineage>
</organism>
<evidence type="ECO:0000313" key="2">
    <source>
        <dbReference type="Proteomes" id="UP000053841"/>
    </source>
</evidence>
<proteinExistence type="predicted"/>
<dbReference type="KEGG" id="bze:COCCADRAFT_104240"/>
<dbReference type="RefSeq" id="XP_007715404.1">
    <property type="nucleotide sequence ID" value="XM_007717214.1"/>
</dbReference>
<dbReference type="EMBL" id="KI964706">
    <property type="protein sequence ID" value="EUC30309.1"/>
    <property type="molecule type" value="Genomic_DNA"/>
</dbReference>
<sequence>GGLATPAVETSRSRSSASYSYCVAYDAAPLPFVEFWDGEGDKKEERQQTRTTLRLVALVSRMSLRLFPDCGPNRVF</sequence>
<feature type="non-terminal residue" evidence="1">
    <location>
        <position position="1"/>
    </location>
</feature>
<keyword evidence="2" id="KW-1185">Reference proteome</keyword>
<dbReference type="AlphaFoldDB" id="W6Y5C3"/>
<name>W6Y5C3_COCC2</name>
<dbReference type="Proteomes" id="UP000053841">
    <property type="component" value="Unassembled WGS sequence"/>
</dbReference>
<gene>
    <name evidence="1" type="ORF">COCCADRAFT_104240</name>
</gene>
<dbReference type="GeneID" id="19142948"/>
<accession>W6Y5C3</accession>